<keyword evidence="2" id="KW-0732">Signal</keyword>
<dbReference type="SUPFAM" id="SSF50156">
    <property type="entry name" value="PDZ domain-like"/>
    <property type="match status" value="1"/>
</dbReference>
<feature type="chain" id="PRO_5022819562" description="PDZ domain-containing protein" evidence="2">
    <location>
        <begin position="21"/>
        <end position="244"/>
    </location>
</feature>
<dbReference type="OrthoDB" id="289954at2"/>
<dbReference type="InterPro" id="IPR036034">
    <property type="entry name" value="PDZ_sf"/>
</dbReference>
<organism evidence="4 5">
    <name type="scientific">Rubripirellula obstinata</name>
    <dbReference type="NCBI Taxonomy" id="406547"/>
    <lineage>
        <taxon>Bacteria</taxon>
        <taxon>Pseudomonadati</taxon>
        <taxon>Planctomycetota</taxon>
        <taxon>Planctomycetia</taxon>
        <taxon>Pirellulales</taxon>
        <taxon>Pirellulaceae</taxon>
        <taxon>Rubripirellula</taxon>
    </lineage>
</organism>
<dbReference type="Pfam" id="PF17820">
    <property type="entry name" value="PDZ_6"/>
    <property type="match status" value="1"/>
</dbReference>
<evidence type="ECO:0000313" key="4">
    <source>
        <dbReference type="EMBL" id="KAA1262600.1"/>
    </source>
</evidence>
<evidence type="ECO:0000313" key="5">
    <source>
        <dbReference type="Proteomes" id="UP000322699"/>
    </source>
</evidence>
<evidence type="ECO:0000259" key="3">
    <source>
        <dbReference type="Pfam" id="PF17820"/>
    </source>
</evidence>
<dbReference type="RefSeq" id="WP_149753051.1">
    <property type="nucleotide sequence ID" value="NZ_LWSK01000140.1"/>
</dbReference>
<dbReference type="Gene3D" id="2.30.42.10">
    <property type="match status" value="1"/>
</dbReference>
<dbReference type="AlphaFoldDB" id="A0A5B1CSD3"/>
<name>A0A5B1CSD3_9BACT</name>
<evidence type="ECO:0000256" key="2">
    <source>
        <dbReference type="SAM" id="SignalP"/>
    </source>
</evidence>
<comment type="caution">
    <text evidence="4">The sequence shown here is derived from an EMBL/GenBank/DDBJ whole genome shotgun (WGS) entry which is preliminary data.</text>
</comment>
<evidence type="ECO:0000256" key="1">
    <source>
        <dbReference type="SAM" id="MobiDB-lite"/>
    </source>
</evidence>
<gene>
    <name evidence="4" type="ORF">LF1_51670</name>
</gene>
<feature type="signal peptide" evidence="2">
    <location>
        <begin position="1"/>
        <end position="20"/>
    </location>
</feature>
<protein>
    <recommendedName>
        <fullName evidence="3">PDZ domain-containing protein</fullName>
    </recommendedName>
</protein>
<accession>A0A5B1CSD3</accession>
<keyword evidence="5" id="KW-1185">Reference proteome</keyword>
<dbReference type="Proteomes" id="UP000322699">
    <property type="component" value="Unassembled WGS sequence"/>
</dbReference>
<proteinExistence type="predicted"/>
<dbReference type="InterPro" id="IPR041489">
    <property type="entry name" value="PDZ_6"/>
</dbReference>
<feature type="domain" description="PDZ" evidence="3">
    <location>
        <begin position="70"/>
        <end position="117"/>
    </location>
</feature>
<dbReference type="EMBL" id="VRLW01000001">
    <property type="protein sequence ID" value="KAA1262600.1"/>
    <property type="molecule type" value="Genomic_DNA"/>
</dbReference>
<sequence length="244" mass="25857" precursor="true">MKRMILGAALLMTAAHLLPAQDAEPAADAKAQRLEEATETAGEDWGAKLGEVPELLRMHMPMLPGNTGLVIESVELTGPAGKIGVRAGDIVVDVDGRMIRDKTKLGRLTDRSVVTVFRRGVLKKLPCDRPTMSGGRSNLQAFPSMPPMQSIPNTKSVPNNRSTQSRKANSFGSGAWSSAISSSSQGEAISVSRAGDQVSVDISSTDPNIGQIKLSGTIAEIEEELRGSKLSAEAKAAIRQAIRD</sequence>
<reference evidence="4 5" key="1">
    <citation type="submission" date="2019-08" db="EMBL/GenBank/DDBJ databases">
        <title>Deep-cultivation of Planctomycetes and their phenomic and genomic characterization uncovers novel biology.</title>
        <authorList>
            <person name="Wiegand S."/>
            <person name="Jogler M."/>
            <person name="Boedeker C."/>
            <person name="Pinto D."/>
            <person name="Vollmers J."/>
            <person name="Rivas-Marin E."/>
            <person name="Kohn T."/>
            <person name="Peeters S.H."/>
            <person name="Heuer A."/>
            <person name="Rast P."/>
            <person name="Oberbeckmann S."/>
            <person name="Bunk B."/>
            <person name="Jeske O."/>
            <person name="Meyerdierks A."/>
            <person name="Storesund J.E."/>
            <person name="Kallscheuer N."/>
            <person name="Luecker S."/>
            <person name="Lage O.M."/>
            <person name="Pohl T."/>
            <person name="Merkel B.J."/>
            <person name="Hornburger P."/>
            <person name="Mueller R.-W."/>
            <person name="Bruemmer F."/>
            <person name="Labrenz M."/>
            <person name="Spormann A.M."/>
            <person name="Op Den Camp H."/>
            <person name="Overmann J."/>
            <person name="Amann R."/>
            <person name="Jetten M.S.M."/>
            <person name="Mascher T."/>
            <person name="Medema M.H."/>
            <person name="Devos D.P."/>
            <person name="Kaster A.-K."/>
            <person name="Ovreas L."/>
            <person name="Rohde M."/>
            <person name="Galperin M.Y."/>
            <person name="Jogler C."/>
        </authorList>
    </citation>
    <scope>NUCLEOTIDE SEQUENCE [LARGE SCALE GENOMIC DNA]</scope>
    <source>
        <strain evidence="4 5">LF1</strain>
    </source>
</reference>
<feature type="compositionally biased region" description="Polar residues" evidence="1">
    <location>
        <begin position="150"/>
        <end position="168"/>
    </location>
</feature>
<feature type="region of interest" description="Disordered" evidence="1">
    <location>
        <begin position="127"/>
        <end position="177"/>
    </location>
</feature>